<feature type="transmembrane region" description="Helical" evidence="8">
    <location>
        <begin position="65"/>
        <end position="88"/>
    </location>
</feature>
<dbReference type="AlphaFoldDB" id="A0A2M7ART7"/>
<dbReference type="InterPro" id="IPR036097">
    <property type="entry name" value="HisK_dim/P_sf"/>
</dbReference>
<dbReference type="GO" id="GO:0016036">
    <property type="term" value="P:cellular response to phosphate starvation"/>
    <property type="evidence" value="ECO:0007669"/>
    <property type="project" value="TreeGrafter"/>
</dbReference>
<dbReference type="SUPFAM" id="SSF55874">
    <property type="entry name" value="ATPase domain of HSP90 chaperone/DNA topoisomerase II/histidine kinase"/>
    <property type="match status" value="1"/>
</dbReference>
<evidence type="ECO:0000256" key="2">
    <source>
        <dbReference type="ARBA" id="ARBA00012438"/>
    </source>
</evidence>
<keyword evidence="4" id="KW-0808">Transferase</keyword>
<dbReference type="InterPro" id="IPR003661">
    <property type="entry name" value="HisK_dim/P_dom"/>
</dbReference>
<keyword evidence="5" id="KW-0418">Kinase</keyword>
<feature type="transmembrane region" description="Helical" evidence="8">
    <location>
        <begin position="12"/>
        <end position="32"/>
    </location>
</feature>
<evidence type="ECO:0000256" key="8">
    <source>
        <dbReference type="SAM" id="Phobius"/>
    </source>
</evidence>
<dbReference type="Pfam" id="PF02518">
    <property type="entry name" value="HATPase_c"/>
    <property type="match status" value="1"/>
</dbReference>
<dbReference type="PANTHER" id="PTHR45453">
    <property type="entry name" value="PHOSPHATE REGULON SENSOR PROTEIN PHOR"/>
    <property type="match status" value="1"/>
</dbReference>
<dbReference type="SUPFAM" id="SSF47384">
    <property type="entry name" value="Homodimeric domain of signal transducing histidine kinase"/>
    <property type="match status" value="1"/>
</dbReference>
<evidence type="ECO:0000259" key="9">
    <source>
        <dbReference type="PROSITE" id="PS50109"/>
    </source>
</evidence>
<evidence type="ECO:0000256" key="5">
    <source>
        <dbReference type="ARBA" id="ARBA00022777"/>
    </source>
</evidence>
<dbReference type="GO" id="GO:0005886">
    <property type="term" value="C:plasma membrane"/>
    <property type="evidence" value="ECO:0007669"/>
    <property type="project" value="TreeGrafter"/>
</dbReference>
<dbReference type="InterPro" id="IPR004358">
    <property type="entry name" value="Sig_transdc_His_kin-like_C"/>
</dbReference>
<dbReference type="InterPro" id="IPR050351">
    <property type="entry name" value="BphY/WalK/GraS-like"/>
</dbReference>
<evidence type="ECO:0000313" key="10">
    <source>
        <dbReference type="EMBL" id="PIU73337.1"/>
    </source>
</evidence>
<reference evidence="11" key="1">
    <citation type="submission" date="2017-09" db="EMBL/GenBank/DDBJ databases">
        <title>Depth-based differentiation of microbial function through sediment-hosted aquifers and enrichment of novel symbionts in the deep terrestrial subsurface.</title>
        <authorList>
            <person name="Probst A.J."/>
            <person name="Ladd B."/>
            <person name="Jarett J.K."/>
            <person name="Geller-Mcgrath D.E."/>
            <person name="Sieber C.M.K."/>
            <person name="Emerson J.B."/>
            <person name="Anantharaman K."/>
            <person name="Thomas B.C."/>
            <person name="Malmstrom R."/>
            <person name="Stieglmeier M."/>
            <person name="Klingl A."/>
            <person name="Woyke T."/>
            <person name="Ryan C.M."/>
            <person name="Banfield J.F."/>
        </authorList>
    </citation>
    <scope>NUCLEOTIDE SEQUENCE [LARGE SCALE GENOMIC DNA]</scope>
</reference>
<dbReference type="FunFam" id="3.30.565.10:FF:000006">
    <property type="entry name" value="Sensor histidine kinase WalK"/>
    <property type="match status" value="1"/>
</dbReference>
<evidence type="ECO:0000256" key="1">
    <source>
        <dbReference type="ARBA" id="ARBA00000085"/>
    </source>
</evidence>
<dbReference type="EC" id="2.7.13.3" evidence="2"/>
<evidence type="ECO:0000256" key="3">
    <source>
        <dbReference type="ARBA" id="ARBA00022553"/>
    </source>
</evidence>
<feature type="domain" description="Histidine kinase" evidence="9">
    <location>
        <begin position="108"/>
        <end position="325"/>
    </location>
</feature>
<dbReference type="GO" id="GO:0000155">
    <property type="term" value="F:phosphorelay sensor kinase activity"/>
    <property type="evidence" value="ECO:0007669"/>
    <property type="project" value="InterPro"/>
</dbReference>
<keyword evidence="8" id="KW-1133">Transmembrane helix</keyword>
<dbReference type="SMART" id="SM00387">
    <property type="entry name" value="HATPase_c"/>
    <property type="match status" value="1"/>
</dbReference>
<gene>
    <name evidence="10" type="ORF">COS78_02790</name>
</gene>
<evidence type="ECO:0000256" key="7">
    <source>
        <dbReference type="ARBA" id="ARBA00023136"/>
    </source>
</evidence>
<dbReference type="InterPro" id="IPR003594">
    <property type="entry name" value="HATPase_dom"/>
</dbReference>
<sequence length="325" mass="36357">MFKTARLKLTAWYLLIIMFISLSFSGLIFQIVSREINRFARAPRFRVEENFLFNEDLVVEARHRVLLSLLEINGLILLIAGSLGYFLAGKTLKPIEAVLEEQKRFIGDASHELRTPLTALKSMLEVSLRDKKITLPEAKSIISDSLEETDKLTSLSNSLLELARLDGDTKKLVREKLLVKDLVADSFKQITLRAQAKNISITSRTNSTQVFGNREKLVETLIILLDNALKYSPSGSQINISAQTIKNTALIKVSDHGAGISSSDLPHIFERFYRADIARSKNNKDGFGLGLSIAQKIIEEHKGKIEVKSKLGQGSEFKVTLPLFS</sequence>
<evidence type="ECO:0000313" key="11">
    <source>
        <dbReference type="Proteomes" id="UP000231407"/>
    </source>
</evidence>
<dbReference type="PRINTS" id="PR00344">
    <property type="entry name" value="BCTRLSENSOR"/>
</dbReference>
<dbReference type="SMART" id="SM00388">
    <property type="entry name" value="HisKA"/>
    <property type="match status" value="1"/>
</dbReference>
<dbReference type="EMBL" id="PEWA01000037">
    <property type="protein sequence ID" value="PIU73337.1"/>
    <property type="molecule type" value="Genomic_DNA"/>
</dbReference>
<evidence type="ECO:0000256" key="4">
    <source>
        <dbReference type="ARBA" id="ARBA00022679"/>
    </source>
</evidence>
<dbReference type="InterPro" id="IPR036890">
    <property type="entry name" value="HATPase_C_sf"/>
</dbReference>
<keyword evidence="6" id="KW-0902">Two-component regulatory system</keyword>
<dbReference type="PANTHER" id="PTHR45453:SF1">
    <property type="entry name" value="PHOSPHATE REGULON SENSOR PROTEIN PHOR"/>
    <property type="match status" value="1"/>
</dbReference>
<name>A0A2M7ART7_9BACT</name>
<dbReference type="Gene3D" id="3.30.565.10">
    <property type="entry name" value="Histidine kinase-like ATPase, C-terminal domain"/>
    <property type="match status" value="1"/>
</dbReference>
<keyword evidence="8" id="KW-0812">Transmembrane</keyword>
<dbReference type="Proteomes" id="UP000231407">
    <property type="component" value="Unassembled WGS sequence"/>
</dbReference>
<accession>A0A2M7ART7</accession>
<dbReference type="FunFam" id="1.10.287.130:FF:000001">
    <property type="entry name" value="Two-component sensor histidine kinase"/>
    <property type="match status" value="1"/>
</dbReference>
<organism evidence="10 11">
    <name type="scientific">Candidatus Shapirobacteria bacterium CG06_land_8_20_14_3_00_40_12</name>
    <dbReference type="NCBI Taxonomy" id="1974881"/>
    <lineage>
        <taxon>Bacteria</taxon>
        <taxon>Candidatus Shapironibacteriota</taxon>
    </lineage>
</organism>
<dbReference type="PROSITE" id="PS50109">
    <property type="entry name" value="HIS_KIN"/>
    <property type="match status" value="1"/>
</dbReference>
<dbReference type="InterPro" id="IPR005467">
    <property type="entry name" value="His_kinase_dom"/>
</dbReference>
<comment type="catalytic activity">
    <reaction evidence="1">
        <text>ATP + protein L-histidine = ADP + protein N-phospho-L-histidine.</text>
        <dbReference type="EC" id="2.7.13.3"/>
    </reaction>
</comment>
<dbReference type="CDD" id="cd00075">
    <property type="entry name" value="HATPase"/>
    <property type="match status" value="1"/>
</dbReference>
<proteinExistence type="predicted"/>
<keyword evidence="3" id="KW-0597">Phosphoprotein</keyword>
<protein>
    <recommendedName>
        <fullName evidence="2">histidine kinase</fullName>
        <ecNumber evidence="2">2.7.13.3</ecNumber>
    </recommendedName>
</protein>
<comment type="caution">
    <text evidence="10">The sequence shown here is derived from an EMBL/GenBank/DDBJ whole genome shotgun (WGS) entry which is preliminary data.</text>
</comment>
<dbReference type="GO" id="GO:0004721">
    <property type="term" value="F:phosphoprotein phosphatase activity"/>
    <property type="evidence" value="ECO:0007669"/>
    <property type="project" value="TreeGrafter"/>
</dbReference>
<dbReference type="CDD" id="cd00082">
    <property type="entry name" value="HisKA"/>
    <property type="match status" value="1"/>
</dbReference>
<keyword evidence="7 8" id="KW-0472">Membrane</keyword>
<dbReference type="Gene3D" id="1.10.287.130">
    <property type="match status" value="1"/>
</dbReference>
<dbReference type="Pfam" id="PF00512">
    <property type="entry name" value="HisKA"/>
    <property type="match status" value="1"/>
</dbReference>
<evidence type="ECO:0000256" key="6">
    <source>
        <dbReference type="ARBA" id="ARBA00023012"/>
    </source>
</evidence>